<evidence type="ECO:0000256" key="6">
    <source>
        <dbReference type="ARBA" id="ARBA00012251"/>
    </source>
</evidence>
<dbReference type="CDD" id="cd20346">
    <property type="entry name" value="BRcat_RBR_ANKIB1"/>
    <property type="match status" value="1"/>
</dbReference>
<dbReference type="OrthoDB" id="10009520at2759"/>
<evidence type="ECO:0000256" key="2">
    <source>
        <dbReference type="ARBA" id="ARBA00001947"/>
    </source>
</evidence>
<evidence type="ECO:0000313" key="19">
    <source>
        <dbReference type="Proteomes" id="UP000008810"/>
    </source>
</evidence>
<protein>
    <recommendedName>
        <fullName evidence="6">RBR-type E3 ubiquitin transferase</fullName>
        <ecNumber evidence="6">2.3.2.31</ecNumber>
    </recommendedName>
</protein>
<dbReference type="InterPro" id="IPR013083">
    <property type="entry name" value="Znf_RING/FYVE/PHD"/>
</dbReference>
<dbReference type="AlphaFoldDB" id="A0A0Q3GTB5"/>
<evidence type="ECO:0000256" key="12">
    <source>
        <dbReference type="ARBA" id="ARBA00022833"/>
    </source>
</evidence>
<reference evidence="18" key="3">
    <citation type="submission" date="2018-08" db="UniProtKB">
        <authorList>
            <consortium name="EnsemblPlants"/>
        </authorList>
    </citation>
    <scope>IDENTIFICATION</scope>
    <source>
        <strain evidence="18">cv. Bd21</strain>
    </source>
</reference>
<reference evidence="17" key="2">
    <citation type="submission" date="2017-06" db="EMBL/GenBank/DDBJ databases">
        <title>WGS assembly of Brachypodium distachyon.</title>
        <authorList>
            <consortium name="The International Brachypodium Initiative"/>
            <person name="Lucas S."/>
            <person name="Harmon-Smith M."/>
            <person name="Lail K."/>
            <person name="Tice H."/>
            <person name="Grimwood J."/>
            <person name="Bruce D."/>
            <person name="Barry K."/>
            <person name="Shu S."/>
            <person name="Lindquist E."/>
            <person name="Wang M."/>
            <person name="Pitluck S."/>
            <person name="Vogel J.P."/>
            <person name="Garvin D.F."/>
            <person name="Mockler T.C."/>
            <person name="Schmutz J."/>
            <person name="Rokhsar D."/>
            <person name="Bevan M.W."/>
        </authorList>
    </citation>
    <scope>NUCLEOTIDE SEQUENCE</scope>
    <source>
        <strain evidence="17">Bd21</strain>
    </source>
</reference>
<dbReference type="CDD" id="cd22586">
    <property type="entry name" value="Rcat_RBR_ARI1-like"/>
    <property type="match status" value="1"/>
</dbReference>
<dbReference type="EnsemblPlants" id="KQK14128">
    <property type="protein sequence ID" value="KQK14128"/>
    <property type="gene ID" value="BRADI_1g14425v3"/>
</dbReference>
<keyword evidence="8" id="KW-0479">Metal-binding</keyword>
<evidence type="ECO:0000256" key="7">
    <source>
        <dbReference type="ARBA" id="ARBA00022679"/>
    </source>
</evidence>
<keyword evidence="7" id="KW-0808">Transferase</keyword>
<dbReference type="GO" id="GO:0061630">
    <property type="term" value="F:ubiquitin protein ligase activity"/>
    <property type="evidence" value="ECO:0000318"/>
    <property type="project" value="GO_Central"/>
</dbReference>
<dbReference type="InterPro" id="IPR031127">
    <property type="entry name" value="E3_UB_ligase_RBR"/>
</dbReference>
<comment type="pathway">
    <text evidence="4">Protein modification; protein ubiquitination.</text>
</comment>
<dbReference type="GO" id="GO:0016567">
    <property type="term" value="P:protein ubiquitination"/>
    <property type="evidence" value="ECO:0007669"/>
    <property type="project" value="InterPro"/>
</dbReference>
<dbReference type="GO" id="GO:0031624">
    <property type="term" value="F:ubiquitin conjugating enzyme binding"/>
    <property type="evidence" value="ECO:0000318"/>
    <property type="project" value="GO_Central"/>
</dbReference>
<dbReference type="ExpressionAtlas" id="A0A0Q3GTB5">
    <property type="expression patterns" value="baseline and differential"/>
</dbReference>
<dbReference type="EC" id="2.3.2.31" evidence="6"/>
<dbReference type="STRING" id="15368.A0A0Q3GTB5"/>
<dbReference type="GO" id="GO:0008270">
    <property type="term" value="F:zinc ion binding"/>
    <property type="evidence" value="ECO:0007669"/>
    <property type="project" value="UniProtKB-KW"/>
</dbReference>
<evidence type="ECO:0000256" key="5">
    <source>
        <dbReference type="ARBA" id="ARBA00005884"/>
    </source>
</evidence>
<keyword evidence="12" id="KW-0862">Zinc</keyword>
<dbReference type="PROSITE" id="PS51873">
    <property type="entry name" value="TRIAD"/>
    <property type="match status" value="1"/>
</dbReference>
<dbReference type="EMBL" id="CM000880">
    <property type="protein sequence ID" value="KQK14128.1"/>
    <property type="molecule type" value="Genomic_DNA"/>
</dbReference>
<dbReference type="Pfam" id="PF22191">
    <property type="entry name" value="IBR_1"/>
    <property type="match status" value="1"/>
</dbReference>
<dbReference type="GO" id="GO:0000151">
    <property type="term" value="C:ubiquitin ligase complex"/>
    <property type="evidence" value="ECO:0000318"/>
    <property type="project" value="GO_Central"/>
</dbReference>
<evidence type="ECO:0000256" key="8">
    <source>
        <dbReference type="ARBA" id="ARBA00022723"/>
    </source>
</evidence>
<comment type="function">
    <text evidence="3">Might act as an E3 ubiquitin-protein ligase, or as part of E3 complex, which accepts ubiquitin from specific E2 ubiquitin-conjugating enzymes and then transfers it to substrates.</text>
</comment>
<dbReference type="GO" id="GO:0005737">
    <property type="term" value="C:cytoplasm"/>
    <property type="evidence" value="ECO:0000318"/>
    <property type="project" value="GO_Central"/>
</dbReference>
<dbReference type="Gene3D" id="3.30.40.10">
    <property type="entry name" value="Zinc/RING finger domain, C3HC4 (zinc finger)"/>
    <property type="match status" value="1"/>
</dbReference>
<dbReference type="PANTHER" id="PTHR11685">
    <property type="entry name" value="RBR FAMILY RING FINGER AND IBR DOMAIN-CONTAINING"/>
    <property type="match status" value="1"/>
</dbReference>
<evidence type="ECO:0000313" key="18">
    <source>
        <dbReference type="EnsemblPlants" id="KQK14128"/>
    </source>
</evidence>
<evidence type="ECO:0000313" key="17">
    <source>
        <dbReference type="EMBL" id="KQK14128.1"/>
    </source>
</evidence>
<accession>A0A0Q3GTB5</accession>
<dbReference type="Pfam" id="PF19422">
    <property type="entry name" value="Ariadne"/>
    <property type="match status" value="1"/>
</dbReference>
<dbReference type="FunFam" id="3.30.40.10:FF:000019">
    <property type="entry name" value="RBR-type E3 ubiquitin transferase"/>
    <property type="match status" value="1"/>
</dbReference>
<dbReference type="Gene3D" id="1.20.120.1750">
    <property type="match status" value="1"/>
</dbReference>
<reference evidence="17 18" key="1">
    <citation type="journal article" date="2010" name="Nature">
        <title>Genome sequencing and analysis of the model grass Brachypodium distachyon.</title>
        <authorList>
            <consortium name="International Brachypodium Initiative"/>
        </authorList>
    </citation>
    <scope>NUCLEOTIDE SEQUENCE [LARGE SCALE GENOMIC DNA]</scope>
    <source>
        <strain evidence="17 18">Bd21</strain>
    </source>
</reference>
<dbReference type="PROSITE" id="PS50089">
    <property type="entry name" value="ZF_RING_2"/>
    <property type="match status" value="1"/>
</dbReference>
<dbReference type="SUPFAM" id="SSF57850">
    <property type="entry name" value="RING/U-box"/>
    <property type="match status" value="3"/>
</dbReference>
<dbReference type="InterPro" id="IPR044066">
    <property type="entry name" value="TRIAD_supradom"/>
</dbReference>
<feature type="domain" description="RING-type" evidence="15">
    <location>
        <begin position="127"/>
        <end position="169"/>
    </location>
</feature>
<keyword evidence="9" id="KW-0677">Repeat</keyword>
<evidence type="ECO:0000259" key="15">
    <source>
        <dbReference type="PROSITE" id="PS50089"/>
    </source>
</evidence>
<dbReference type="InParanoid" id="A0A0Q3GTB5"/>
<evidence type="ECO:0000256" key="14">
    <source>
        <dbReference type="SAM" id="MobiDB-lite"/>
    </source>
</evidence>
<evidence type="ECO:0000256" key="9">
    <source>
        <dbReference type="ARBA" id="ARBA00022737"/>
    </source>
</evidence>
<comment type="cofactor">
    <cofactor evidence="2">
        <name>Zn(2+)</name>
        <dbReference type="ChEBI" id="CHEBI:29105"/>
    </cofactor>
</comment>
<keyword evidence="10 13" id="KW-0863">Zinc-finger</keyword>
<keyword evidence="19" id="KW-1185">Reference proteome</keyword>
<evidence type="ECO:0000256" key="11">
    <source>
        <dbReference type="ARBA" id="ARBA00022786"/>
    </source>
</evidence>
<organism evidence="17">
    <name type="scientific">Brachypodium distachyon</name>
    <name type="common">Purple false brome</name>
    <name type="synonym">Trachynia distachya</name>
    <dbReference type="NCBI Taxonomy" id="15368"/>
    <lineage>
        <taxon>Eukaryota</taxon>
        <taxon>Viridiplantae</taxon>
        <taxon>Streptophyta</taxon>
        <taxon>Embryophyta</taxon>
        <taxon>Tracheophyta</taxon>
        <taxon>Spermatophyta</taxon>
        <taxon>Magnoliopsida</taxon>
        <taxon>Liliopsida</taxon>
        <taxon>Poales</taxon>
        <taxon>Poaceae</taxon>
        <taxon>BOP clade</taxon>
        <taxon>Pooideae</taxon>
        <taxon>Stipodae</taxon>
        <taxon>Brachypodieae</taxon>
        <taxon>Brachypodium</taxon>
    </lineage>
</organism>
<evidence type="ECO:0000256" key="10">
    <source>
        <dbReference type="ARBA" id="ARBA00022771"/>
    </source>
</evidence>
<evidence type="ECO:0000259" key="16">
    <source>
        <dbReference type="PROSITE" id="PS51873"/>
    </source>
</evidence>
<dbReference type="Proteomes" id="UP000008810">
    <property type="component" value="Chromosome 1"/>
</dbReference>
<dbReference type="GO" id="GO:0006511">
    <property type="term" value="P:ubiquitin-dependent protein catabolic process"/>
    <property type="evidence" value="ECO:0000318"/>
    <property type="project" value="GO_Central"/>
</dbReference>
<keyword evidence="11" id="KW-0833">Ubl conjugation pathway</keyword>
<dbReference type="Pfam" id="PF01485">
    <property type="entry name" value="IBR"/>
    <property type="match status" value="1"/>
</dbReference>
<dbReference type="SMART" id="SM00647">
    <property type="entry name" value="IBR"/>
    <property type="match status" value="2"/>
</dbReference>
<evidence type="ECO:0000256" key="1">
    <source>
        <dbReference type="ARBA" id="ARBA00001798"/>
    </source>
</evidence>
<sequence length="436" mass="50037">MASDDECYDYDYDYDEAEEEEEEGVGIGDDDDLLEEDTPAPDRPADCWAITRECLSAAQQQELSVVTSLLNIKQHNARALLIHHRWKVDCIYDHLDRKGRDQMLREAGIILREDNNSRAAPSITATCIVCFDEFSLSDVSMECGHCFCNECWTEYFYASLDTGKKQIRCMGEKCWAICDEAMVQHLLGRKYPEAAQRFERFLLESYLENNETVKWCPSVPHCGHAICVGAGERYCEVECPCGVSLCFNCGEQPHSPCPCAMWKLWEVKCNGESENVNWILANTKNCPKCFKPIEKNGGCNLVTCECGQHLCWLCGGATGFKHTYTSIEGHSCNRFVGEEKKKVDNAKRQLHRYTHYYDHFKIHGDSFKAEQEKLGPAIEERVKQLESDHGRLLFRDADWLTDAHRSLLRSRQVLPRSYVFAYCMFDGKGRRRRTCP</sequence>
<dbReference type="Gramene" id="KQK14128">
    <property type="protein sequence ID" value="KQK14128"/>
    <property type="gene ID" value="BRADI_1g14425v3"/>
</dbReference>
<comment type="catalytic activity">
    <reaction evidence="1">
        <text>[E2 ubiquitin-conjugating enzyme]-S-ubiquitinyl-L-cysteine + [acceptor protein]-L-lysine = [E2 ubiquitin-conjugating enzyme]-L-cysteine + [acceptor protein]-N(6)-ubiquitinyl-L-lysine.</text>
        <dbReference type="EC" id="2.3.2.31"/>
    </reaction>
</comment>
<dbReference type="InterPro" id="IPR001841">
    <property type="entry name" value="Znf_RING"/>
</dbReference>
<comment type="similarity">
    <text evidence="5">Belongs to the RBR family. Ariadne subfamily.</text>
</comment>
<dbReference type="InterPro" id="IPR002867">
    <property type="entry name" value="IBR_dom"/>
</dbReference>
<gene>
    <name evidence="17" type="ORF">BRADI_1g14425v3</name>
</gene>
<evidence type="ECO:0000256" key="4">
    <source>
        <dbReference type="ARBA" id="ARBA00004906"/>
    </source>
</evidence>
<name>A0A0Q3GTB5_BRADI</name>
<feature type="domain" description="RING-type" evidence="16">
    <location>
        <begin position="123"/>
        <end position="336"/>
    </location>
</feature>
<feature type="region of interest" description="Disordered" evidence="14">
    <location>
        <begin position="1"/>
        <end position="39"/>
    </location>
</feature>
<evidence type="ECO:0000256" key="13">
    <source>
        <dbReference type="PROSITE-ProRule" id="PRU00175"/>
    </source>
</evidence>
<proteinExistence type="inferred from homology"/>
<evidence type="ECO:0000256" key="3">
    <source>
        <dbReference type="ARBA" id="ARBA00003976"/>
    </source>
</evidence>
<dbReference type="InterPro" id="IPR045840">
    <property type="entry name" value="Ariadne"/>
</dbReference>